<accession>A0ABU0P296</accession>
<keyword evidence="3" id="KW-1185">Reference proteome</keyword>
<evidence type="ECO:0000313" key="2">
    <source>
        <dbReference type="EMBL" id="MDQ0585517.1"/>
    </source>
</evidence>
<dbReference type="SUPFAM" id="SSF109604">
    <property type="entry name" value="HD-domain/PDEase-like"/>
    <property type="match status" value="1"/>
</dbReference>
<dbReference type="RefSeq" id="WP_307167200.1">
    <property type="nucleotide sequence ID" value="NZ_JAUSWV010000002.1"/>
</dbReference>
<protein>
    <recommendedName>
        <fullName evidence="1">HD domain-containing protein</fullName>
    </recommendedName>
</protein>
<evidence type="ECO:0000313" key="3">
    <source>
        <dbReference type="Proteomes" id="UP001230654"/>
    </source>
</evidence>
<dbReference type="Proteomes" id="UP001230654">
    <property type="component" value="Unassembled WGS sequence"/>
</dbReference>
<reference evidence="2 3" key="1">
    <citation type="submission" date="2023-07" db="EMBL/GenBank/DDBJ databases">
        <title>Comparative genomics of wheat-associated soil bacteria to identify genetic determinants of phenazine resistance.</title>
        <authorList>
            <person name="Mouncey N."/>
        </authorList>
    </citation>
    <scope>NUCLEOTIDE SEQUENCE [LARGE SCALE GENOMIC DNA]</scope>
    <source>
        <strain evidence="2 3">B2I6</strain>
    </source>
</reference>
<dbReference type="Gene3D" id="1.10.3210.10">
    <property type="entry name" value="Hypothetical protein af1432"/>
    <property type="match status" value="1"/>
</dbReference>
<organism evidence="2 3">
    <name type="scientific">Streptomyces rishiriensis</name>
    <dbReference type="NCBI Taxonomy" id="68264"/>
    <lineage>
        <taxon>Bacteria</taxon>
        <taxon>Bacillati</taxon>
        <taxon>Actinomycetota</taxon>
        <taxon>Actinomycetes</taxon>
        <taxon>Kitasatosporales</taxon>
        <taxon>Streptomycetaceae</taxon>
        <taxon>Streptomyces</taxon>
    </lineage>
</organism>
<proteinExistence type="predicted"/>
<dbReference type="InterPro" id="IPR006674">
    <property type="entry name" value="HD_domain"/>
</dbReference>
<dbReference type="Pfam" id="PF24689">
    <property type="entry name" value="TriTu"/>
    <property type="match status" value="1"/>
</dbReference>
<sequence length="306" mass="33286">MTTSRVLSIALQDTVQFPLRPLPIEAAELLHSVDAPPRLVAHLRAVHDVAGQLLEWIATRNLDLGIDPEAVLFGAATHDIGKTLHPAELSAPGAQHEEAGRELLMTLGVDSAMARFAGTHAAWTTEEAGMEDLLVSLADKIWKNKRIPELEDLVVARLASASGRPVWEEFLDLDSVLARIGGQADERLAFQMSYPTAGNGHRPPNLPDALTTWFAENDAVLRTRGITADLRHSPGDGRLKKSAWLTVEAGNRAIQITVWNSGEAELDFVDLGSGDNRPEHRDLQSEQELHALLGSILDWIVLGTNG</sequence>
<dbReference type="Pfam" id="PF01966">
    <property type="entry name" value="HD"/>
    <property type="match status" value="1"/>
</dbReference>
<feature type="domain" description="HD" evidence="1">
    <location>
        <begin position="57"/>
        <end position="141"/>
    </location>
</feature>
<gene>
    <name evidence="2" type="ORF">QF030_007695</name>
</gene>
<dbReference type="InterPro" id="IPR057062">
    <property type="entry name" value="TriTu"/>
</dbReference>
<name>A0ABU0P296_STRRH</name>
<dbReference type="EMBL" id="JAUSWV010000002">
    <property type="protein sequence ID" value="MDQ0585517.1"/>
    <property type="molecule type" value="Genomic_DNA"/>
</dbReference>
<comment type="caution">
    <text evidence="2">The sequence shown here is derived from an EMBL/GenBank/DDBJ whole genome shotgun (WGS) entry which is preliminary data.</text>
</comment>
<evidence type="ECO:0000259" key="1">
    <source>
        <dbReference type="Pfam" id="PF01966"/>
    </source>
</evidence>